<sequence length="161" mass="18040">MIGVTLVEEHQHVGAVGTPARRRVEVDHHLDAVLLRPVENLRKMVQLPRQPAVVFGEVEFGADLPPVAHDLVTEQIDVPRLEGLEIVLGHRVRRHHSPAADVSGEAFRIAHLELPVDPVVRAEQFERLHGIKVEFHLPGTVFQAEDETSVTVAFHQRFEHG</sequence>
<organism evidence="1">
    <name type="scientific">bioreactor metagenome</name>
    <dbReference type="NCBI Taxonomy" id="1076179"/>
    <lineage>
        <taxon>unclassified sequences</taxon>
        <taxon>metagenomes</taxon>
        <taxon>ecological metagenomes</taxon>
    </lineage>
</organism>
<dbReference type="EMBL" id="VSSQ01055615">
    <property type="protein sequence ID" value="MPN09503.1"/>
    <property type="molecule type" value="Genomic_DNA"/>
</dbReference>
<dbReference type="AlphaFoldDB" id="A0A645FAL4"/>
<protein>
    <submittedName>
        <fullName evidence="1">Uncharacterized protein</fullName>
    </submittedName>
</protein>
<reference evidence="1" key="1">
    <citation type="submission" date="2019-08" db="EMBL/GenBank/DDBJ databases">
        <authorList>
            <person name="Kucharzyk K."/>
            <person name="Murdoch R.W."/>
            <person name="Higgins S."/>
            <person name="Loffler F."/>
        </authorList>
    </citation>
    <scope>NUCLEOTIDE SEQUENCE</scope>
</reference>
<comment type="caution">
    <text evidence="1">The sequence shown here is derived from an EMBL/GenBank/DDBJ whole genome shotgun (WGS) entry which is preliminary data.</text>
</comment>
<evidence type="ECO:0000313" key="1">
    <source>
        <dbReference type="EMBL" id="MPN09503.1"/>
    </source>
</evidence>
<accession>A0A645FAL4</accession>
<gene>
    <name evidence="1" type="ORF">SDC9_156793</name>
</gene>
<proteinExistence type="predicted"/>
<name>A0A645FAL4_9ZZZZ</name>